<evidence type="ECO:0000256" key="5">
    <source>
        <dbReference type="ARBA" id="ARBA00022692"/>
    </source>
</evidence>
<evidence type="ECO:0000256" key="14">
    <source>
        <dbReference type="RuleBase" id="RU000688"/>
    </source>
</evidence>
<organism evidence="17 18">
    <name type="scientific">Pyxicephalus adspersus</name>
    <name type="common">African bullfrog</name>
    <dbReference type="NCBI Taxonomy" id="30357"/>
    <lineage>
        <taxon>Eukaryota</taxon>
        <taxon>Metazoa</taxon>
        <taxon>Chordata</taxon>
        <taxon>Craniata</taxon>
        <taxon>Vertebrata</taxon>
        <taxon>Euteleostomi</taxon>
        <taxon>Amphibia</taxon>
        <taxon>Batrachia</taxon>
        <taxon>Anura</taxon>
        <taxon>Neobatrachia</taxon>
        <taxon>Ranoidea</taxon>
        <taxon>Pyxicephalidae</taxon>
        <taxon>Pyxicephalinae</taxon>
        <taxon>Pyxicephalus</taxon>
    </lineage>
</organism>
<dbReference type="GO" id="GO:0005886">
    <property type="term" value="C:plasma membrane"/>
    <property type="evidence" value="ECO:0007669"/>
    <property type="project" value="UniProtKB-SubCell"/>
</dbReference>
<dbReference type="GO" id="GO:0004930">
    <property type="term" value="F:G protein-coupled receptor activity"/>
    <property type="evidence" value="ECO:0007669"/>
    <property type="project" value="UniProtKB-KW"/>
</dbReference>
<evidence type="ECO:0000256" key="3">
    <source>
        <dbReference type="ARBA" id="ARBA00022475"/>
    </source>
</evidence>
<evidence type="ECO:0000256" key="8">
    <source>
        <dbReference type="ARBA" id="ARBA00023040"/>
    </source>
</evidence>
<dbReference type="PRINTS" id="PR00245">
    <property type="entry name" value="OLFACTORYR"/>
</dbReference>
<dbReference type="Gene3D" id="1.20.1070.10">
    <property type="entry name" value="Rhodopsin 7-helix transmembrane proteins"/>
    <property type="match status" value="1"/>
</dbReference>
<feature type="transmembrane region" description="Helical" evidence="15">
    <location>
        <begin position="272"/>
        <end position="291"/>
    </location>
</feature>
<proteinExistence type="inferred from homology"/>
<keyword evidence="10" id="KW-1015">Disulfide bond</keyword>
<evidence type="ECO:0000256" key="9">
    <source>
        <dbReference type="ARBA" id="ARBA00023136"/>
    </source>
</evidence>
<keyword evidence="18" id="KW-1185">Reference proteome</keyword>
<dbReference type="AlphaFoldDB" id="A0AAV3A8H1"/>
<feature type="transmembrane region" description="Helical" evidence="15">
    <location>
        <begin position="199"/>
        <end position="227"/>
    </location>
</feature>
<evidence type="ECO:0000313" key="18">
    <source>
        <dbReference type="Proteomes" id="UP001181693"/>
    </source>
</evidence>
<name>A0AAV3A8H1_PYXAD</name>
<reference evidence="17" key="1">
    <citation type="thesis" date="2020" institute="ProQuest LLC" country="789 East Eisenhower Parkway, Ann Arbor, MI, USA">
        <title>Comparative Genomics and Chromosome Evolution.</title>
        <authorList>
            <person name="Mudd A.B."/>
        </authorList>
    </citation>
    <scope>NUCLEOTIDE SEQUENCE</scope>
    <source>
        <strain evidence="17">1538</strain>
        <tissue evidence="17">Blood</tissue>
    </source>
</reference>
<keyword evidence="13 14" id="KW-0807">Transducer</keyword>
<evidence type="ECO:0000256" key="15">
    <source>
        <dbReference type="RuleBase" id="RU363047"/>
    </source>
</evidence>
<keyword evidence="11 14" id="KW-0675">Receptor</keyword>
<protein>
    <recommendedName>
        <fullName evidence="15">Olfactory receptor</fullName>
    </recommendedName>
</protein>
<dbReference type="PROSITE" id="PS50262">
    <property type="entry name" value="G_PROTEIN_RECEP_F1_2"/>
    <property type="match status" value="1"/>
</dbReference>
<evidence type="ECO:0000256" key="7">
    <source>
        <dbReference type="ARBA" id="ARBA00022989"/>
    </source>
</evidence>
<evidence type="ECO:0000256" key="13">
    <source>
        <dbReference type="ARBA" id="ARBA00023224"/>
    </source>
</evidence>
<evidence type="ECO:0000259" key="16">
    <source>
        <dbReference type="PROSITE" id="PS50262"/>
    </source>
</evidence>
<dbReference type="InterPro" id="IPR017452">
    <property type="entry name" value="GPCR_Rhodpsn_7TM"/>
</dbReference>
<dbReference type="Proteomes" id="UP001181693">
    <property type="component" value="Unassembled WGS sequence"/>
</dbReference>
<keyword evidence="4 15" id="KW-0716">Sensory transduction</keyword>
<dbReference type="Pfam" id="PF13853">
    <property type="entry name" value="7tm_4"/>
    <property type="match status" value="1"/>
</dbReference>
<dbReference type="CDD" id="cd13954">
    <property type="entry name" value="7tmA_OR"/>
    <property type="match status" value="1"/>
</dbReference>
<evidence type="ECO:0000256" key="10">
    <source>
        <dbReference type="ARBA" id="ARBA00023157"/>
    </source>
</evidence>
<dbReference type="PANTHER" id="PTHR24242:SF359">
    <property type="entry name" value="ODORANT RECEPTOR-RELATED"/>
    <property type="match status" value="1"/>
</dbReference>
<sequence>MDMNISGHQAYFILHGFSASQFWHWNFFVVILVMYLLTITGNIIIITIVLIDSLLNSPMYFFIGNLSFIEMLYTSVTIPNLLVLLTGKSKSISLSGCLTQFFFFFSLGSAECFLLAVMSYDRYCAICNPLLYNAIMNRSLCCYLVLACWIGGFFPNLFPTVLLSYLNFCGRYIQHFFCDLSPLLQLSCSITNSLQTLNFLTASAIVLLSFSVTLWTYIRIIITIVAIPSTTGKFKSFSTCASHLTVVIIFFGTVAFVYVRPKASKDFELNKVLSVVYIVLTPVVNPLIYSFRNKDIKAAIKKLILNKR</sequence>
<accession>A0AAV3A8H1</accession>
<dbReference type="FunFam" id="1.10.1220.70:FF:000001">
    <property type="entry name" value="Olfactory receptor"/>
    <property type="match status" value="1"/>
</dbReference>
<keyword evidence="6 15" id="KW-0552">Olfaction</keyword>
<dbReference type="GO" id="GO:0004984">
    <property type="term" value="F:olfactory receptor activity"/>
    <property type="evidence" value="ECO:0007669"/>
    <property type="project" value="InterPro"/>
</dbReference>
<dbReference type="InterPro" id="IPR000276">
    <property type="entry name" value="GPCR_Rhodpsn"/>
</dbReference>
<dbReference type="InterPro" id="IPR000725">
    <property type="entry name" value="Olfact_rcpt"/>
</dbReference>
<comment type="similarity">
    <text evidence="2 14">Belongs to the G-protein coupled receptor 1 family.</text>
</comment>
<keyword evidence="7 15" id="KW-1133">Transmembrane helix</keyword>
<comment type="subcellular location">
    <subcellularLocation>
        <location evidence="1 15">Cell membrane</location>
        <topology evidence="1 15">Multi-pass membrane protein</topology>
    </subcellularLocation>
</comment>
<keyword evidence="8 14" id="KW-0297">G-protein coupled receptor</keyword>
<evidence type="ECO:0000256" key="6">
    <source>
        <dbReference type="ARBA" id="ARBA00022725"/>
    </source>
</evidence>
<dbReference type="PANTHER" id="PTHR24242">
    <property type="entry name" value="G-PROTEIN COUPLED RECEPTOR"/>
    <property type="match status" value="1"/>
</dbReference>
<evidence type="ECO:0000256" key="11">
    <source>
        <dbReference type="ARBA" id="ARBA00023170"/>
    </source>
</evidence>
<feature type="transmembrane region" description="Helical" evidence="15">
    <location>
        <begin position="140"/>
        <end position="158"/>
    </location>
</feature>
<evidence type="ECO:0000256" key="1">
    <source>
        <dbReference type="ARBA" id="ARBA00004651"/>
    </source>
</evidence>
<keyword evidence="12" id="KW-0325">Glycoprotein</keyword>
<gene>
    <name evidence="17" type="ORF">GDO54_013887</name>
</gene>
<dbReference type="InterPro" id="IPR050939">
    <property type="entry name" value="Olfactory_GPCR1"/>
</dbReference>
<dbReference type="FunFam" id="1.20.1070.10:FF:000010">
    <property type="entry name" value="Olfactory receptor"/>
    <property type="match status" value="1"/>
</dbReference>
<feature type="transmembrane region" description="Helical" evidence="15">
    <location>
        <begin position="98"/>
        <end position="120"/>
    </location>
</feature>
<evidence type="ECO:0000256" key="4">
    <source>
        <dbReference type="ARBA" id="ARBA00022606"/>
    </source>
</evidence>
<dbReference type="SUPFAM" id="SSF81321">
    <property type="entry name" value="Family A G protein-coupled receptor-like"/>
    <property type="match status" value="1"/>
</dbReference>
<dbReference type="EMBL" id="DYDO01000006">
    <property type="protein sequence ID" value="DBA22899.1"/>
    <property type="molecule type" value="Genomic_DNA"/>
</dbReference>
<dbReference type="PROSITE" id="PS00237">
    <property type="entry name" value="G_PROTEIN_RECEP_F1_1"/>
    <property type="match status" value="1"/>
</dbReference>
<keyword evidence="9 15" id="KW-0472">Membrane</keyword>
<keyword evidence="5 14" id="KW-0812">Transmembrane</keyword>
<evidence type="ECO:0000256" key="12">
    <source>
        <dbReference type="ARBA" id="ARBA00023180"/>
    </source>
</evidence>
<feature type="domain" description="G-protein coupled receptors family 1 profile" evidence="16">
    <location>
        <begin position="41"/>
        <end position="289"/>
    </location>
</feature>
<evidence type="ECO:0000256" key="2">
    <source>
        <dbReference type="ARBA" id="ARBA00010663"/>
    </source>
</evidence>
<feature type="transmembrane region" description="Helical" evidence="15">
    <location>
        <begin position="239"/>
        <end position="260"/>
    </location>
</feature>
<comment type="caution">
    <text evidence="17">The sequence shown here is derived from an EMBL/GenBank/DDBJ whole genome shotgun (WGS) entry which is preliminary data.</text>
</comment>
<feature type="transmembrane region" description="Helical" evidence="15">
    <location>
        <begin position="27"/>
        <end position="51"/>
    </location>
</feature>
<dbReference type="PRINTS" id="PR00237">
    <property type="entry name" value="GPCRRHODOPSN"/>
</dbReference>
<keyword evidence="3 15" id="KW-1003">Cell membrane</keyword>
<evidence type="ECO:0000313" key="17">
    <source>
        <dbReference type="EMBL" id="DBA22899.1"/>
    </source>
</evidence>
<feature type="transmembrane region" description="Helical" evidence="15">
    <location>
        <begin position="58"/>
        <end position="78"/>
    </location>
</feature>